<reference evidence="1 2" key="1">
    <citation type="submission" date="2019-06" db="EMBL/GenBank/DDBJ databases">
        <title>Draft genomes of female and male turbot (Scophthalmus maximus).</title>
        <authorList>
            <person name="Xu H."/>
            <person name="Xu X.-W."/>
            <person name="Shao C."/>
            <person name="Chen S."/>
        </authorList>
    </citation>
    <scope>NUCLEOTIDE SEQUENCE [LARGE SCALE GENOMIC DNA]</scope>
    <source>
        <strain evidence="1">Ysfricsl-2016a</strain>
        <tissue evidence="1">Blood</tissue>
    </source>
</reference>
<dbReference type="EMBL" id="VEVO01000017">
    <property type="protein sequence ID" value="KAF0028352.1"/>
    <property type="molecule type" value="Genomic_DNA"/>
</dbReference>
<organism evidence="1 2">
    <name type="scientific">Scophthalmus maximus</name>
    <name type="common">Turbot</name>
    <name type="synonym">Psetta maxima</name>
    <dbReference type="NCBI Taxonomy" id="52904"/>
    <lineage>
        <taxon>Eukaryota</taxon>
        <taxon>Metazoa</taxon>
        <taxon>Chordata</taxon>
        <taxon>Craniata</taxon>
        <taxon>Vertebrata</taxon>
        <taxon>Euteleostomi</taxon>
        <taxon>Actinopterygii</taxon>
        <taxon>Neopterygii</taxon>
        <taxon>Teleostei</taxon>
        <taxon>Neoteleostei</taxon>
        <taxon>Acanthomorphata</taxon>
        <taxon>Carangaria</taxon>
        <taxon>Pleuronectiformes</taxon>
        <taxon>Pleuronectoidei</taxon>
        <taxon>Scophthalmidae</taxon>
        <taxon>Scophthalmus</taxon>
    </lineage>
</organism>
<comment type="caution">
    <text evidence="1">The sequence shown here is derived from an EMBL/GenBank/DDBJ whole genome shotgun (WGS) entry which is preliminary data.</text>
</comment>
<accession>A0A6A4SCN8</accession>
<dbReference type="Proteomes" id="UP000438429">
    <property type="component" value="Unassembled WGS sequence"/>
</dbReference>
<evidence type="ECO:0000313" key="1">
    <source>
        <dbReference type="EMBL" id="KAF0028352.1"/>
    </source>
</evidence>
<proteinExistence type="predicted"/>
<gene>
    <name evidence="1" type="ORF">F2P81_019439</name>
</gene>
<dbReference type="AlphaFoldDB" id="A0A6A4SCN8"/>
<name>A0A6A4SCN8_SCOMX</name>
<evidence type="ECO:0000313" key="2">
    <source>
        <dbReference type="Proteomes" id="UP000438429"/>
    </source>
</evidence>
<sequence>MLDAAHILHCATDATRVREESKRTESRERVAIGQLAIAHSVRTDRTLCTTCVATSSWQQILTVVMLRKPICLVEWTVTVKEPFKLCHDIHSTLQQPREVFDTAFLPNSEHEMVDTLAKDNVMRASSS</sequence>
<protein>
    <submittedName>
        <fullName evidence="1">Uncharacterized protein</fullName>
    </submittedName>
</protein>